<dbReference type="InterPro" id="IPR050565">
    <property type="entry name" value="LYPA1-2/EST-like"/>
</dbReference>
<dbReference type="InterPro" id="IPR029058">
    <property type="entry name" value="AB_hydrolase_fold"/>
</dbReference>
<evidence type="ECO:0000259" key="3">
    <source>
        <dbReference type="Pfam" id="PF02230"/>
    </source>
</evidence>
<evidence type="ECO:0000256" key="2">
    <source>
        <dbReference type="ARBA" id="ARBA00022801"/>
    </source>
</evidence>
<name>A0A381SIL1_9ZZZZ</name>
<protein>
    <recommendedName>
        <fullName evidence="3">Phospholipase/carboxylesterase/thioesterase domain-containing protein</fullName>
    </recommendedName>
</protein>
<evidence type="ECO:0000313" key="4">
    <source>
        <dbReference type="EMBL" id="SVA03910.1"/>
    </source>
</evidence>
<dbReference type="EMBL" id="UINC01003165">
    <property type="protein sequence ID" value="SVA03910.1"/>
    <property type="molecule type" value="Genomic_DNA"/>
</dbReference>
<dbReference type="GO" id="GO:0005737">
    <property type="term" value="C:cytoplasm"/>
    <property type="evidence" value="ECO:0007669"/>
    <property type="project" value="TreeGrafter"/>
</dbReference>
<organism evidence="4">
    <name type="scientific">marine metagenome</name>
    <dbReference type="NCBI Taxonomy" id="408172"/>
    <lineage>
        <taxon>unclassified sequences</taxon>
        <taxon>metagenomes</taxon>
        <taxon>ecological metagenomes</taxon>
    </lineage>
</organism>
<sequence>MDIRDGCAPTRPAWLNYNDEHMAATPSPTVHTILAQALGRYLILPSTSGSPAPLLVGFHGYGESAERHLEALQGIPGVEHWRVASVQGLHRFYQTRTGQVVASWMTSQDREQMIRDNLAYVSDVVTALRATGDPDTPLVYAGFSQGVAMAYRAALSTKHTCRGLLALAGDIPPELHDTPAQHWPPILLGHGLNDQWYTQDKWRKDQNILKSRASRFDTVQFDGGHEWHPDFLEAAGRFLDRIREQQIEISAARAPADGSHA</sequence>
<dbReference type="Pfam" id="PF02230">
    <property type="entry name" value="Abhydrolase_2"/>
    <property type="match status" value="1"/>
</dbReference>
<keyword evidence="2" id="KW-0378">Hydrolase</keyword>
<dbReference type="SUPFAM" id="SSF53474">
    <property type="entry name" value="alpha/beta-Hydrolases"/>
    <property type="match status" value="1"/>
</dbReference>
<dbReference type="InterPro" id="IPR003140">
    <property type="entry name" value="PLipase/COase/thioEstase"/>
</dbReference>
<dbReference type="GO" id="GO:0008474">
    <property type="term" value="F:palmitoyl-(protein) hydrolase activity"/>
    <property type="evidence" value="ECO:0007669"/>
    <property type="project" value="TreeGrafter"/>
</dbReference>
<evidence type="ECO:0000256" key="1">
    <source>
        <dbReference type="ARBA" id="ARBA00006499"/>
    </source>
</evidence>
<comment type="similarity">
    <text evidence="1">Belongs to the AB hydrolase superfamily. AB hydrolase 2 family.</text>
</comment>
<dbReference type="GO" id="GO:0052689">
    <property type="term" value="F:carboxylic ester hydrolase activity"/>
    <property type="evidence" value="ECO:0007669"/>
    <property type="project" value="TreeGrafter"/>
</dbReference>
<accession>A0A381SIL1</accession>
<dbReference type="PANTHER" id="PTHR10655">
    <property type="entry name" value="LYSOPHOSPHOLIPASE-RELATED"/>
    <property type="match status" value="1"/>
</dbReference>
<dbReference type="Gene3D" id="3.40.50.1820">
    <property type="entry name" value="alpha/beta hydrolase"/>
    <property type="match status" value="1"/>
</dbReference>
<dbReference type="AlphaFoldDB" id="A0A381SIL1"/>
<feature type="domain" description="Phospholipase/carboxylesterase/thioesterase" evidence="3">
    <location>
        <begin position="50"/>
        <end position="240"/>
    </location>
</feature>
<dbReference type="PANTHER" id="PTHR10655:SF17">
    <property type="entry name" value="LYSOPHOSPHOLIPASE-LIKE PROTEIN 1"/>
    <property type="match status" value="1"/>
</dbReference>
<proteinExistence type="inferred from homology"/>
<gene>
    <name evidence="4" type="ORF">METZ01_LOCUS56764</name>
</gene>
<reference evidence="4" key="1">
    <citation type="submission" date="2018-05" db="EMBL/GenBank/DDBJ databases">
        <authorList>
            <person name="Lanie J.A."/>
            <person name="Ng W.-L."/>
            <person name="Kazmierczak K.M."/>
            <person name="Andrzejewski T.M."/>
            <person name="Davidsen T.M."/>
            <person name="Wayne K.J."/>
            <person name="Tettelin H."/>
            <person name="Glass J.I."/>
            <person name="Rusch D."/>
            <person name="Podicherti R."/>
            <person name="Tsui H.-C.T."/>
            <person name="Winkler M.E."/>
        </authorList>
    </citation>
    <scope>NUCLEOTIDE SEQUENCE</scope>
</reference>